<dbReference type="AlphaFoldDB" id="A0A2T4JCZ5"/>
<dbReference type="SUPFAM" id="SSF50475">
    <property type="entry name" value="FMN-binding split barrel"/>
    <property type="match status" value="1"/>
</dbReference>
<evidence type="ECO:0000313" key="3">
    <source>
        <dbReference type="Proteomes" id="UP000241362"/>
    </source>
</evidence>
<keyword evidence="3" id="KW-1185">Reference proteome</keyword>
<dbReference type="RefSeq" id="WP_107672435.1">
    <property type="nucleotide sequence ID" value="NZ_PZKE01000003.1"/>
</dbReference>
<dbReference type="GO" id="GO:0005737">
    <property type="term" value="C:cytoplasm"/>
    <property type="evidence" value="ECO:0007669"/>
    <property type="project" value="UniProtKB-ARBA"/>
</dbReference>
<evidence type="ECO:0000313" key="2">
    <source>
        <dbReference type="EMBL" id="PTE15759.1"/>
    </source>
</evidence>
<dbReference type="Gene3D" id="2.30.110.10">
    <property type="entry name" value="Electron Transport, Fmn-binding Protein, Chain A"/>
    <property type="match status" value="1"/>
</dbReference>
<dbReference type="PANTHER" id="PTHR13343:SF17">
    <property type="entry name" value="CELLULAR REPRESSOR OF E1A-STIMULATED GENES, ISOFORM A"/>
    <property type="match status" value="1"/>
</dbReference>
<gene>
    <name evidence="2" type="ORF">C5F44_04240</name>
</gene>
<dbReference type="InterPro" id="IPR011576">
    <property type="entry name" value="Pyridox_Oxase_N"/>
</dbReference>
<dbReference type="InterPro" id="IPR012349">
    <property type="entry name" value="Split_barrel_FMN-bd"/>
</dbReference>
<dbReference type="PANTHER" id="PTHR13343">
    <property type="entry name" value="CREG1 PROTEIN"/>
    <property type="match status" value="1"/>
</dbReference>
<dbReference type="Proteomes" id="UP000241362">
    <property type="component" value="Unassembled WGS sequence"/>
</dbReference>
<evidence type="ECO:0000259" key="1">
    <source>
        <dbReference type="Pfam" id="PF01243"/>
    </source>
</evidence>
<sequence>MTEPQPTRRPDPVAAANDEARTLAQTLLSGTGHAALSWIDPADGTPGISRVAFGLDEDGCPLVLVSGLAPHTAALRAHPACALMVVEDTTRGDPMTHARLMLRARAEFVPQDQCAPLRAAWLARFPKAKVYIDLPDFAFVRLVPQSALLNGGFARAFRLAPSDLLAGPPG</sequence>
<protein>
    <submittedName>
        <fullName evidence="2">Pyridoxamine 5-phosphate oxidase</fullName>
    </submittedName>
</protein>
<name>A0A2T4JCZ5_FUSBL</name>
<proteinExistence type="predicted"/>
<organism evidence="2 3">
    <name type="scientific">Fuscovulum blasticum DSM 2131</name>
    <dbReference type="NCBI Taxonomy" id="1188250"/>
    <lineage>
        <taxon>Bacteria</taxon>
        <taxon>Pseudomonadati</taxon>
        <taxon>Pseudomonadota</taxon>
        <taxon>Alphaproteobacteria</taxon>
        <taxon>Rhodobacterales</taxon>
        <taxon>Paracoccaceae</taxon>
        <taxon>Pseudogemmobacter</taxon>
    </lineage>
</organism>
<reference evidence="2 3" key="1">
    <citation type="submission" date="2018-03" db="EMBL/GenBank/DDBJ databases">
        <title>Rhodobacter blasticus.</title>
        <authorList>
            <person name="Meyer T.E."/>
            <person name="Miller S."/>
            <person name="Lodha T."/>
            <person name="Gandham S."/>
            <person name="Chintalapati S."/>
            <person name="Chintalapati V.R."/>
        </authorList>
    </citation>
    <scope>NUCLEOTIDE SEQUENCE [LARGE SCALE GENOMIC DNA]</scope>
    <source>
        <strain evidence="2 3">DSM 2131</strain>
    </source>
</reference>
<dbReference type="Pfam" id="PF01243">
    <property type="entry name" value="PNPOx_N"/>
    <property type="match status" value="1"/>
</dbReference>
<dbReference type="EMBL" id="PZKE01000003">
    <property type="protein sequence ID" value="PTE15759.1"/>
    <property type="molecule type" value="Genomic_DNA"/>
</dbReference>
<feature type="domain" description="Pyridoxamine 5'-phosphate oxidase N-terminal" evidence="1">
    <location>
        <begin position="29"/>
        <end position="146"/>
    </location>
</feature>
<accession>A0A2T4JCZ5</accession>
<comment type="caution">
    <text evidence="2">The sequence shown here is derived from an EMBL/GenBank/DDBJ whole genome shotgun (WGS) entry which is preliminary data.</text>
</comment>